<reference evidence="1 2" key="1">
    <citation type="submission" date="2018-07" db="EMBL/GenBank/DDBJ databases">
        <title>Dyella monticola sp. nov. and Dyella psychrodurans sp. nov. isolated from monsoon evergreen broad-leaved forest soil of Dinghu Mountain, China.</title>
        <authorList>
            <person name="Gao Z."/>
            <person name="Qiu L."/>
        </authorList>
    </citation>
    <scope>NUCLEOTIDE SEQUENCE [LARGE SCALE GENOMIC DNA]</scope>
    <source>
        <strain evidence="1 2">4MSK11</strain>
    </source>
</reference>
<accession>A0A370XD12</accession>
<evidence type="ECO:0000313" key="2">
    <source>
        <dbReference type="Proteomes" id="UP000255334"/>
    </source>
</evidence>
<sequence>MLLSDTGYTGHVRFLGKGFGVAVLAVGLFLKSTIATALPTSTVYFAGIAYTSNASNVEQTFPHVSKALASGGNTTLDNSVRSSIQGQSLPETISFDSLGSVKDASKSVALALGLDAESASVEHIGDVYKLRVEVSAEALFFDFKEKQVLGGFPFIIDFITVSPTPPTDADIQKAFEGLLFGTDGMHSLTGEFVKTLSRAQVPLASSKHLRVTSSTLDTKAVDYLHQYAPQVDAAAIPQQVAQAFGTYLASNQRLSVLPYSSNQALGSSMAARFIEGESYDLKIPEADYDIRINVAGFKKINQSSSSVATVYLYGAFVDLTVLEPLSNHVYFSQRIKQGQTKTVPTAQTNVDDWSPAYDTLKTLFFNFTSSLSDPHNPWLKSGLPSDAQAQSQFQSLGELIQSCR</sequence>
<organism evidence="1 2">
    <name type="scientific">Dyella psychrodurans</name>
    <dbReference type="NCBI Taxonomy" id="1927960"/>
    <lineage>
        <taxon>Bacteria</taxon>
        <taxon>Pseudomonadati</taxon>
        <taxon>Pseudomonadota</taxon>
        <taxon>Gammaproteobacteria</taxon>
        <taxon>Lysobacterales</taxon>
        <taxon>Rhodanobacteraceae</taxon>
        <taxon>Dyella</taxon>
    </lineage>
</organism>
<dbReference type="Proteomes" id="UP000255334">
    <property type="component" value="Unassembled WGS sequence"/>
</dbReference>
<dbReference type="RefSeq" id="WP_115476549.1">
    <property type="nucleotide sequence ID" value="NZ_QRBF01000001.1"/>
</dbReference>
<protein>
    <submittedName>
        <fullName evidence="1">Uncharacterized protein</fullName>
    </submittedName>
</protein>
<gene>
    <name evidence="1" type="ORF">DWU99_03290</name>
</gene>
<dbReference type="OrthoDB" id="5441924at2"/>
<dbReference type="EMBL" id="QRBF01000001">
    <property type="protein sequence ID" value="RDS86298.1"/>
    <property type="molecule type" value="Genomic_DNA"/>
</dbReference>
<evidence type="ECO:0000313" key="1">
    <source>
        <dbReference type="EMBL" id="RDS86298.1"/>
    </source>
</evidence>
<dbReference type="AlphaFoldDB" id="A0A370XD12"/>
<keyword evidence="2" id="KW-1185">Reference proteome</keyword>
<comment type="caution">
    <text evidence="1">The sequence shown here is derived from an EMBL/GenBank/DDBJ whole genome shotgun (WGS) entry which is preliminary data.</text>
</comment>
<proteinExistence type="predicted"/>
<name>A0A370XD12_9GAMM</name>